<accession>A0ABN9U2I3</accession>
<proteinExistence type="predicted"/>
<comment type="caution">
    <text evidence="2">The sequence shown here is derived from an EMBL/GenBank/DDBJ whole genome shotgun (WGS) entry which is preliminary data.</text>
</comment>
<feature type="compositionally biased region" description="Basic residues" evidence="1">
    <location>
        <begin position="345"/>
        <end position="364"/>
    </location>
</feature>
<feature type="compositionally biased region" description="Low complexity" evidence="1">
    <location>
        <begin position="316"/>
        <end position="330"/>
    </location>
</feature>
<feature type="compositionally biased region" description="Low complexity" evidence="1">
    <location>
        <begin position="365"/>
        <end position="390"/>
    </location>
</feature>
<sequence>MASPRVQREVSSALARARCSERFLNHRGPSVILHGEDLSQPLEEEVRQAAERLRLLKDGQRASEEAFPREAEPQVARVHRLLALETDPRYVQICSFLAECDAPQPAQGGVAGSSRDGRAAAGAALAERRAEEGLRRLLAGPLRSALADLRRARNPDSAEHQLREMHGWLSSQWPPAAAGPPPGPPGPPSFWSEDTAADPTMPGSALRGCGGAEGEPIGAAPTRRELGHEVSLSEAALIERGLLPETGERLQGFMRHQASRAAGQSNAAAAGSPPRGPWKPSPGPRVIPDFARRGPAAPPGGRGPAGGAPPAERHPPAAAAEKAQRRPAIASVGRRSRPAIASAGHRSRPPLRLQWRRALPRRALPRGGAPEATLGGAPAAPPLWAATAAGAGAGTDRARPRAAGAAEGGSSHCGAPTPSAADADVNPGGLDVYARARAEPEPRRPRPAGRDSKRIGTCSCSFADFGSDAKGPQKKADEWNRMKEAPTVVSVAAATDSLHRRLCSEEPLWPENLHDHKKKPRGAYQGKNR</sequence>
<feature type="region of interest" description="Disordered" evidence="1">
    <location>
        <begin position="256"/>
        <end position="456"/>
    </location>
</feature>
<name>A0ABN9U2I3_9DINO</name>
<organism evidence="2 3">
    <name type="scientific">Prorocentrum cordatum</name>
    <dbReference type="NCBI Taxonomy" id="2364126"/>
    <lineage>
        <taxon>Eukaryota</taxon>
        <taxon>Sar</taxon>
        <taxon>Alveolata</taxon>
        <taxon>Dinophyceae</taxon>
        <taxon>Prorocentrales</taxon>
        <taxon>Prorocentraceae</taxon>
        <taxon>Prorocentrum</taxon>
    </lineage>
</organism>
<dbReference type="EMBL" id="CAUYUJ010015326">
    <property type="protein sequence ID" value="CAK0852601.1"/>
    <property type="molecule type" value="Genomic_DNA"/>
</dbReference>
<feature type="compositionally biased region" description="Pro residues" evidence="1">
    <location>
        <begin position="274"/>
        <end position="285"/>
    </location>
</feature>
<feature type="compositionally biased region" description="Pro residues" evidence="1">
    <location>
        <begin position="177"/>
        <end position="188"/>
    </location>
</feature>
<reference evidence="2" key="1">
    <citation type="submission" date="2023-10" db="EMBL/GenBank/DDBJ databases">
        <authorList>
            <person name="Chen Y."/>
            <person name="Shah S."/>
            <person name="Dougan E. K."/>
            <person name="Thang M."/>
            <person name="Chan C."/>
        </authorList>
    </citation>
    <scope>NUCLEOTIDE SEQUENCE [LARGE SCALE GENOMIC DNA]</scope>
</reference>
<gene>
    <name evidence="2" type="ORF">PCOR1329_LOCUS44331</name>
</gene>
<keyword evidence="3" id="KW-1185">Reference proteome</keyword>
<feature type="region of interest" description="Disordered" evidence="1">
    <location>
        <begin position="506"/>
        <end position="529"/>
    </location>
</feature>
<protein>
    <submittedName>
        <fullName evidence="2">Uncharacterized protein</fullName>
    </submittedName>
</protein>
<evidence type="ECO:0000313" key="2">
    <source>
        <dbReference type="EMBL" id="CAK0852601.1"/>
    </source>
</evidence>
<feature type="region of interest" description="Disordered" evidence="1">
    <location>
        <begin position="171"/>
        <end position="226"/>
    </location>
</feature>
<dbReference type="Proteomes" id="UP001189429">
    <property type="component" value="Unassembled WGS sequence"/>
</dbReference>
<evidence type="ECO:0000256" key="1">
    <source>
        <dbReference type="SAM" id="MobiDB-lite"/>
    </source>
</evidence>
<evidence type="ECO:0000313" key="3">
    <source>
        <dbReference type="Proteomes" id="UP001189429"/>
    </source>
</evidence>
<feature type="compositionally biased region" description="Basic and acidic residues" evidence="1">
    <location>
        <begin position="434"/>
        <end position="454"/>
    </location>
</feature>
<feature type="compositionally biased region" description="Low complexity" evidence="1">
    <location>
        <begin position="259"/>
        <end position="273"/>
    </location>
</feature>